<dbReference type="SUPFAM" id="SSF52833">
    <property type="entry name" value="Thioredoxin-like"/>
    <property type="match status" value="1"/>
</dbReference>
<name>A0A923IYR7_9ACTO</name>
<dbReference type="GO" id="GO:0016491">
    <property type="term" value="F:oxidoreductase activity"/>
    <property type="evidence" value="ECO:0007669"/>
    <property type="project" value="InterPro"/>
</dbReference>
<dbReference type="AlphaFoldDB" id="A0A923IYR7"/>
<accession>A0A923IYR7</accession>
<dbReference type="Proteomes" id="UP000617426">
    <property type="component" value="Unassembled WGS sequence"/>
</dbReference>
<dbReference type="Gene3D" id="3.40.30.10">
    <property type="entry name" value="Glutaredoxin"/>
    <property type="match status" value="1"/>
</dbReference>
<dbReference type="GeneID" id="85978898"/>
<dbReference type="GO" id="GO:0016853">
    <property type="term" value="F:isomerase activity"/>
    <property type="evidence" value="ECO:0007669"/>
    <property type="project" value="UniProtKB-KW"/>
</dbReference>
<dbReference type="PANTHER" id="PTHR13887:SF41">
    <property type="entry name" value="THIOREDOXIN SUPERFAMILY PROTEIN"/>
    <property type="match status" value="1"/>
</dbReference>
<keyword evidence="2" id="KW-0413">Isomerase</keyword>
<protein>
    <submittedName>
        <fullName evidence="2">DsbA family dithiol-disulfide isomerase</fullName>
    </submittedName>
</protein>
<feature type="domain" description="DSBA-like thioredoxin" evidence="1">
    <location>
        <begin position="3"/>
        <end position="202"/>
    </location>
</feature>
<keyword evidence="3" id="KW-1185">Reference proteome</keyword>
<proteinExistence type="predicted"/>
<evidence type="ECO:0000259" key="1">
    <source>
        <dbReference type="Pfam" id="PF01323"/>
    </source>
</evidence>
<dbReference type="PANTHER" id="PTHR13887">
    <property type="entry name" value="GLUTATHIONE S-TRANSFERASE KAPPA"/>
    <property type="match status" value="1"/>
</dbReference>
<evidence type="ECO:0000313" key="3">
    <source>
        <dbReference type="Proteomes" id="UP000617426"/>
    </source>
</evidence>
<dbReference type="RefSeq" id="WP_277299118.1">
    <property type="nucleotide sequence ID" value="NZ_JACHMK010000001.1"/>
</dbReference>
<dbReference type="Pfam" id="PF01323">
    <property type="entry name" value="DSBA"/>
    <property type="match status" value="1"/>
</dbReference>
<comment type="caution">
    <text evidence="2">The sequence shown here is derived from an EMBL/GenBank/DDBJ whole genome shotgun (WGS) entry which is preliminary data.</text>
</comment>
<sequence>MHIDYWFDLTSPWCYLGLRHLRSALSGFAHADEVEVALHAFLLDPELVPSEALPRRVHLIENVGLTLEEARDLDARLIELGRAEGLALDLDHALVVPTSNAHRAIAAAADWDLELGATTGADTYGLKLAEAIHRSHFEMGLDVSDPDVLVGCAQDVGIEAERIVAALASVEHGSRVFSDFQIGAQMGIDLVPTYLIDQRFLVQDHQTVTAMGNILNAAWTNSGKEQ</sequence>
<organism evidence="2 3">
    <name type="scientific">Schaalia hyovaginalis</name>
    <dbReference type="NCBI Taxonomy" id="29316"/>
    <lineage>
        <taxon>Bacteria</taxon>
        <taxon>Bacillati</taxon>
        <taxon>Actinomycetota</taxon>
        <taxon>Actinomycetes</taxon>
        <taxon>Actinomycetales</taxon>
        <taxon>Actinomycetaceae</taxon>
        <taxon>Schaalia</taxon>
    </lineage>
</organism>
<gene>
    <name evidence="2" type="ORF">HD592_001176</name>
</gene>
<reference evidence="2" key="1">
    <citation type="submission" date="2020-08" db="EMBL/GenBank/DDBJ databases">
        <title>Sequencing the genomes of 1000 actinobacteria strains.</title>
        <authorList>
            <person name="Klenk H.-P."/>
        </authorList>
    </citation>
    <scope>NUCLEOTIDE SEQUENCE</scope>
    <source>
        <strain evidence="2">DSM 10695</strain>
    </source>
</reference>
<dbReference type="InterPro" id="IPR036249">
    <property type="entry name" value="Thioredoxin-like_sf"/>
</dbReference>
<evidence type="ECO:0000313" key="2">
    <source>
        <dbReference type="EMBL" id="MBB6334611.1"/>
    </source>
</evidence>
<dbReference type="EMBL" id="JACHMK010000001">
    <property type="protein sequence ID" value="MBB6334611.1"/>
    <property type="molecule type" value="Genomic_DNA"/>
</dbReference>
<dbReference type="InterPro" id="IPR001853">
    <property type="entry name" value="DSBA-like_thioredoxin_dom"/>
</dbReference>